<comment type="caution">
    <text evidence="2">The sequence shown here is derived from an EMBL/GenBank/DDBJ whole genome shotgun (WGS) entry which is preliminary data.</text>
</comment>
<dbReference type="EMBL" id="BAABAO010000009">
    <property type="protein sequence ID" value="GAA4132024.1"/>
    <property type="molecule type" value="Genomic_DNA"/>
</dbReference>
<dbReference type="SUPFAM" id="SSF54427">
    <property type="entry name" value="NTF2-like"/>
    <property type="match status" value="1"/>
</dbReference>
<dbReference type="Proteomes" id="UP001501333">
    <property type="component" value="Unassembled WGS sequence"/>
</dbReference>
<dbReference type="Pfam" id="PF13577">
    <property type="entry name" value="SnoaL_4"/>
    <property type="match status" value="1"/>
</dbReference>
<keyword evidence="3" id="KW-1185">Reference proteome</keyword>
<proteinExistence type="predicted"/>
<accession>A0ABP7Y9W9</accession>
<dbReference type="Gene3D" id="3.10.450.50">
    <property type="match status" value="1"/>
</dbReference>
<organism evidence="2 3">
    <name type="scientific">Flavobacterium chungbukense</name>
    <dbReference type="NCBI Taxonomy" id="877464"/>
    <lineage>
        <taxon>Bacteria</taxon>
        <taxon>Pseudomonadati</taxon>
        <taxon>Bacteroidota</taxon>
        <taxon>Flavobacteriia</taxon>
        <taxon>Flavobacteriales</taxon>
        <taxon>Flavobacteriaceae</taxon>
        <taxon>Flavobacterium</taxon>
    </lineage>
</organism>
<sequence>MTLENLKVKEELRSLIDDYATLGDEKKISEVMDLFTPDVTYKVYMNGALVSSVSQRENMEKEFNQHSGHVKTYFTLNGQHKVKIDGDTASGISFSQLKMIREVEGKDILSEYSVKYEDEYINHNGKWLIKNRIGHFIMIEVRELAN</sequence>
<dbReference type="RefSeq" id="WP_229356129.1">
    <property type="nucleotide sequence ID" value="NZ_BAABAO010000009.1"/>
</dbReference>
<evidence type="ECO:0000313" key="3">
    <source>
        <dbReference type="Proteomes" id="UP001501333"/>
    </source>
</evidence>
<dbReference type="InterPro" id="IPR032710">
    <property type="entry name" value="NTF2-like_dom_sf"/>
</dbReference>
<reference evidence="3" key="1">
    <citation type="journal article" date="2019" name="Int. J. Syst. Evol. Microbiol.">
        <title>The Global Catalogue of Microorganisms (GCM) 10K type strain sequencing project: providing services to taxonomists for standard genome sequencing and annotation.</title>
        <authorList>
            <consortium name="The Broad Institute Genomics Platform"/>
            <consortium name="The Broad Institute Genome Sequencing Center for Infectious Disease"/>
            <person name="Wu L."/>
            <person name="Ma J."/>
        </authorList>
    </citation>
    <scope>NUCLEOTIDE SEQUENCE [LARGE SCALE GENOMIC DNA]</scope>
    <source>
        <strain evidence="3">JCM 17386</strain>
    </source>
</reference>
<evidence type="ECO:0000259" key="1">
    <source>
        <dbReference type="Pfam" id="PF13577"/>
    </source>
</evidence>
<name>A0ABP7Y9W9_9FLAO</name>
<protein>
    <recommendedName>
        <fullName evidence="1">SnoaL-like domain-containing protein</fullName>
    </recommendedName>
</protein>
<dbReference type="InterPro" id="IPR037401">
    <property type="entry name" value="SnoaL-like"/>
</dbReference>
<evidence type="ECO:0000313" key="2">
    <source>
        <dbReference type="EMBL" id="GAA4132024.1"/>
    </source>
</evidence>
<feature type="domain" description="SnoaL-like" evidence="1">
    <location>
        <begin position="6"/>
        <end position="132"/>
    </location>
</feature>
<gene>
    <name evidence="2" type="ORF">GCM10022250_24440</name>
</gene>